<name>A0ABU9BQF2_9BURK</name>
<evidence type="ECO:0000313" key="3">
    <source>
        <dbReference type="Proteomes" id="UP001371218"/>
    </source>
</evidence>
<proteinExistence type="predicted"/>
<dbReference type="InterPro" id="IPR043727">
    <property type="entry name" value="Lmo0937-like"/>
</dbReference>
<reference evidence="2 3" key="1">
    <citation type="submission" date="2024-04" db="EMBL/GenBank/DDBJ databases">
        <title>Novel species of the genus Ideonella isolated from streams.</title>
        <authorList>
            <person name="Lu H."/>
        </authorList>
    </citation>
    <scope>NUCLEOTIDE SEQUENCE [LARGE SCALE GENOMIC DNA]</scope>
    <source>
        <strain evidence="2 3">DXS29W</strain>
    </source>
</reference>
<dbReference type="NCBIfam" id="NF033488">
    <property type="entry name" value="lmo0937_fam_TM"/>
    <property type="match status" value="1"/>
</dbReference>
<keyword evidence="1" id="KW-1133">Transmembrane helix</keyword>
<organism evidence="2 3">
    <name type="scientific">Ideonella lacteola</name>
    <dbReference type="NCBI Taxonomy" id="2984193"/>
    <lineage>
        <taxon>Bacteria</taxon>
        <taxon>Pseudomonadati</taxon>
        <taxon>Pseudomonadota</taxon>
        <taxon>Betaproteobacteria</taxon>
        <taxon>Burkholderiales</taxon>
        <taxon>Sphaerotilaceae</taxon>
        <taxon>Ideonella</taxon>
    </lineage>
</organism>
<dbReference type="Pfam" id="PF18919">
    <property type="entry name" value="DUF5670"/>
    <property type="match status" value="1"/>
</dbReference>
<keyword evidence="1" id="KW-0812">Transmembrane</keyword>
<accession>A0ABU9BQF2</accession>
<dbReference type="Proteomes" id="UP001371218">
    <property type="component" value="Unassembled WGS sequence"/>
</dbReference>
<evidence type="ECO:0000313" key="2">
    <source>
        <dbReference type="EMBL" id="MEK8031698.1"/>
    </source>
</evidence>
<evidence type="ECO:0000256" key="1">
    <source>
        <dbReference type="SAM" id="Phobius"/>
    </source>
</evidence>
<gene>
    <name evidence="2" type="ORF">AACH06_12800</name>
</gene>
<keyword evidence="3" id="KW-1185">Reference proteome</keyword>
<dbReference type="EMBL" id="JBBUTG010000006">
    <property type="protein sequence ID" value="MEK8031698.1"/>
    <property type="molecule type" value="Genomic_DNA"/>
</dbReference>
<feature type="transmembrane region" description="Helical" evidence="1">
    <location>
        <begin position="27"/>
        <end position="43"/>
    </location>
</feature>
<keyword evidence="1" id="KW-0472">Membrane</keyword>
<comment type="caution">
    <text evidence="2">The sequence shown here is derived from an EMBL/GenBank/DDBJ whole genome shotgun (WGS) entry which is preliminary data.</text>
</comment>
<dbReference type="RefSeq" id="WP_341426087.1">
    <property type="nucleotide sequence ID" value="NZ_JBBUTG010000006.1"/>
</dbReference>
<protein>
    <submittedName>
        <fullName evidence="2">Lmo0937 family membrane protein</fullName>
    </submittedName>
</protein>
<sequence>MLYTIAAILLALWIVGSLTAFTAGGLIHLLLVGAIIVLIYQLVTGRRVP</sequence>